<evidence type="ECO:0000313" key="1">
    <source>
        <dbReference type="EMBL" id="VEL10606.1"/>
    </source>
</evidence>
<accession>A0A3S4ZS43</accession>
<reference evidence="1" key="1">
    <citation type="submission" date="2018-11" db="EMBL/GenBank/DDBJ databases">
        <authorList>
            <consortium name="Pathogen Informatics"/>
        </authorList>
    </citation>
    <scope>NUCLEOTIDE SEQUENCE</scope>
</reference>
<protein>
    <submittedName>
        <fullName evidence="1">Uncharacterized protein</fullName>
    </submittedName>
</protein>
<keyword evidence="2" id="KW-1185">Reference proteome</keyword>
<name>A0A3S4ZS43_9PLAT</name>
<dbReference type="Proteomes" id="UP000784294">
    <property type="component" value="Unassembled WGS sequence"/>
</dbReference>
<gene>
    <name evidence="1" type="ORF">PXEA_LOCUS4046</name>
</gene>
<organism evidence="1 2">
    <name type="scientific">Protopolystoma xenopodis</name>
    <dbReference type="NCBI Taxonomy" id="117903"/>
    <lineage>
        <taxon>Eukaryota</taxon>
        <taxon>Metazoa</taxon>
        <taxon>Spiralia</taxon>
        <taxon>Lophotrochozoa</taxon>
        <taxon>Platyhelminthes</taxon>
        <taxon>Monogenea</taxon>
        <taxon>Polyopisthocotylea</taxon>
        <taxon>Polystomatidea</taxon>
        <taxon>Polystomatidae</taxon>
        <taxon>Protopolystoma</taxon>
    </lineage>
</organism>
<comment type="caution">
    <text evidence="1">The sequence shown here is derived from an EMBL/GenBank/DDBJ whole genome shotgun (WGS) entry which is preliminary data.</text>
</comment>
<proteinExistence type="predicted"/>
<evidence type="ECO:0000313" key="2">
    <source>
        <dbReference type="Proteomes" id="UP000784294"/>
    </source>
</evidence>
<dbReference type="AlphaFoldDB" id="A0A3S4ZS43"/>
<sequence>MTVLSDEECEKWLQDFINQKKMDEASFEEMLSAWDNCGTRRVKFAHEVKMIETLFQPIAKLIERELKDDRDQRGIKLYREWGKQRLVPVFTS</sequence>
<dbReference type="EMBL" id="CAAALY010009476">
    <property type="protein sequence ID" value="VEL10606.1"/>
    <property type="molecule type" value="Genomic_DNA"/>
</dbReference>